<evidence type="ECO:0000256" key="9">
    <source>
        <dbReference type="ARBA" id="ARBA00022967"/>
    </source>
</evidence>
<evidence type="ECO:0000256" key="3">
    <source>
        <dbReference type="ARBA" id="ARBA00004162"/>
    </source>
</evidence>
<dbReference type="InterPro" id="IPR005899">
    <property type="entry name" value="Na_pump_deCOase"/>
</dbReference>
<name>A0A545U0H2_9GAMM</name>
<evidence type="ECO:0000256" key="8">
    <source>
        <dbReference type="ARBA" id="ARBA00022692"/>
    </source>
</evidence>
<dbReference type="GO" id="GO:0005886">
    <property type="term" value="C:plasma membrane"/>
    <property type="evidence" value="ECO:0007669"/>
    <property type="project" value="UniProtKB-SubCell"/>
</dbReference>
<dbReference type="Pfam" id="PF04277">
    <property type="entry name" value="OAD_gamma"/>
    <property type="match status" value="1"/>
</dbReference>
<dbReference type="EMBL" id="VIKS01000015">
    <property type="protein sequence ID" value="TQV82964.1"/>
    <property type="molecule type" value="Genomic_DNA"/>
</dbReference>
<evidence type="ECO:0000256" key="11">
    <source>
        <dbReference type="ARBA" id="ARBA00023053"/>
    </source>
</evidence>
<feature type="transmembrane region" description="Helical" evidence="16 17">
    <location>
        <begin position="12"/>
        <end position="34"/>
    </location>
</feature>
<gene>
    <name evidence="16" type="primary">oadG</name>
    <name evidence="18" type="ORF">FLL46_24650</name>
</gene>
<comment type="subunit">
    <text evidence="5 16">Heterotrimer of an alpha, a beta and a gamma subunit.</text>
</comment>
<evidence type="ECO:0000256" key="2">
    <source>
        <dbReference type="ARBA" id="ARBA00003002"/>
    </source>
</evidence>
<comment type="subcellular location">
    <subcellularLocation>
        <location evidence="3 16 17">Cell membrane</location>
        <topology evidence="3 16 17">Single-pass membrane protein</topology>
    </subcellularLocation>
</comment>
<dbReference type="GO" id="GO:0008948">
    <property type="term" value="F:oxaloacetate decarboxylase activity"/>
    <property type="evidence" value="ECO:0007669"/>
    <property type="project" value="UniProtKB-UniRule"/>
</dbReference>
<accession>A0A545U0H2</accession>
<keyword evidence="6 16" id="KW-0813">Transport</keyword>
<keyword evidence="14 16" id="KW-0739">Sodium transport</keyword>
<evidence type="ECO:0000256" key="10">
    <source>
        <dbReference type="ARBA" id="ARBA00022989"/>
    </source>
</evidence>
<comment type="similarity">
    <text evidence="4 16 17">Belongs to the OadG family.</text>
</comment>
<comment type="function">
    <text evidence="2 16 17">Catalyzes the decarboxylation of oxaloacetate coupled to Na(+) translocation.</text>
</comment>
<evidence type="ECO:0000256" key="7">
    <source>
        <dbReference type="ARBA" id="ARBA00022475"/>
    </source>
</evidence>
<reference evidence="18 19" key="1">
    <citation type="submission" date="2019-07" db="EMBL/GenBank/DDBJ databases">
        <title>Draft genome for Aliikangiella sp. M105.</title>
        <authorList>
            <person name="Wang G."/>
        </authorList>
    </citation>
    <scope>NUCLEOTIDE SEQUENCE [LARGE SCALE GENOMIC DNA]</scope>
    <source>
        <strain evidence="18 19">M105</strain>
    </source>
</reference>
<comment type="caution">
    <text evidence="18">The sequence shown here is derived from an EMBL/GenBank/DDBJ whole genome shotgun (WGS) entry which is preliminary data.</text>
</comment>
<keyword evidence="7 16" id="KW-1003">Cell membrane</keyword>
<dbReference type="Proteomes" id="UP000315439">
    <property type="component" value="Unassembled WGS sequence"/>
</dbReference>
<comment type="cofactor">
    <cofactor evidence="1 16 17">
        <name>Na(+)</name>
        <dbReference type="ChEBI" id="CHEBI:29101"/>
    </cofactor>
</comment>
<keyword evidence="19" id="KW-1185">Reference proteome</keyword>
<keyword evidence="9 16" id="KW-1278">Translocase</keyword>
<keyword evidence="12 16" id="KW-0406">Ion transport</keyword>
<dbReference type="GO" id="GO:0015451">
    <property type="term" value="F:decarboxylation-driven active transmembrane transporter activity"/>
    <property type="evidence" value="ECO:0007669"/>
    <property type="project" value="UniProtKB-EC"/>
</dbReference>
<keyword evidence="8 16" id="KW-0812">Transmembrane</keyword>
<comment type="catalytic activity">
    <reaction evidence="15 16 17">
        <text>oxaloacetate + 2 Na(+)(in) + H(+) = pyruvate + 2 Na(+)(out) + CO2</text>
        <dbReference type="Rhea" id="RHEA:57724"/>
        <dbReference type="ChEBI" id="CHEBI:15361"/>
        <dbReference type="ChEBI" id="CHEBI:15378"/>
        <dbReference type="ChEBI" id="CHEBI:16452"/>
        <dbReference type="ChEBI" id="CHEBI:16526"/>
        <dbReference type="ChEBI" id="CHEBI:29101"/>
        <dbReference type="EC" id="7.2.4.2"/>
    </reaction>
</comment>
<dbReference type="GO" id="GO:0036376">
    <property type="term" value="P:sodium ion export across plasma membrane"/>
    <property type="evidence" value="ECO:0007669"/>
    <property type="project" value="InterPro"/>
</dbReference>
<sequence>MNESNLISDGIQLMLVGMGMVFVFLSLLVIVISIMKKFLSEPMIESIPDTNNFRDNNLRNNNVISDQEIAAISSAVHAYRQKYSKK</sequence>
<keyword evidence="11 16" id="KW-0915">Sodium</keyword>
<dbReference type="HAMAP" id="MF_00404">
    <property type="entry name" value="OadG"/>
    <property type="match status" value="1"/>
</dbReference>
<proteinExistence type="inferred from homology"/>
<dbReference type="EC" id="7.2.4.2" evidence="16"/>
<evidence type="ECO:0000256" key="14">
    <source>
        <dbReference type="ARBA" id="ARBA00023201"/>
    </source>
</evidence>
<evidence type="ECO:0000256" key="6">
    <source>
        <dbReference type="ARBA" id="ARBA00022448"/>
    </source>
</evidence>
<dbReference type="NCBIfam" id="NF040909">
    <property type="entry name" value="OadG_rel_small"/>
    <property type="match status" value="1"/>
</dbReference>
<evidence type="ECO:0000256" key="12">
    <source>
        <dbReference type="ARBA" id="ARBA00023065"/>
    </source>
</evidence>
<evidence type="ECO:0000256" key="5">
    <source>
        <dbReference type="ARBA" id="ARBA00011869"/>
    </source>
</evidence>
<organism evidence="18 19">
    <name type="scientific">Aliikangiella coralliicola</name>
    <dbReference type="NCBI Taxonomy" id="2592383"/>
    <lineage>
        <taxon>Bacteria</taxon>
        <taxon>Pseudomonadati</taxon>
        <taxon>Pseudomonadota</taxon>
        <taxon>Gammaproteobacteria</taxon>
        <taxon>Oceanospirillales</taxon>
        <taxon>Pleioneaceae</taxon>
        <taxon>Aliikangiella</taxon>
    </lineage>
</organism>
<evidence type="ECO:0000256" key="16">
    <source>
        <dbReference type="HAMAP-Rule" id="MF_00404"/>
    </source>
</evidence>
<evidence type="ECO:0000313" key="19">
    <source>
        <dbReference type="Proteomes" id="UP000315439"/>
    </source>
</evidence>
<evidence type="ECO:0000313" key="18">
    <source>
        <dbReference type="EMBL" id="TQV82964.1"/>
    </source>
</evidence>
<dbReference type="GO" id="GO:0015081">
    <property type="term" value="F:sodium ion transmembrane transporter activity"/>
    <property type="evidence" value="ECO:0007669"/>
    <property type="project" value="UniProtKB-UniRule"/>
</dbReference>
<dbReference type="InterPro" id="IPR023424">
    <property type="entry name" value="OadG"/>
</dbReference>
<keyword evidence="13 16" id="KW-0472">Membrane</keyword>
<dbReference type="RefSeq" id="WP_142934741.1">
    <property type="nucleotide sequence ID" value="NZ_ML660171.1"/>
</dbReference>
<protein>
    <recommendedName>
        <fullName evidence="16">Probable oxaloacetate decarboxylase gamma chain</fullName>
        <ecNumber evidence="16">7.2.4.2</ecNumber>
    </recommendedName>
</protein>
<dbReference type="NCBIfam" id="TIGR01195">
    <property type="entry name" value="oadG_fam"/>
    <property type="match status" value="1"/>
</dbReference>
<evidence type="ECO:0000256" key="17">
    <source>
        <dbReference type="RuleBase" id="RU004278"/>
    </source>
</evidence>
<keyword evidence="10 16" id="KW-1133">Transmembrane helix</keyword>
<evidence type="ECO:0000256" key="1">
    <source>
        <dbReference type="ARBA" id="ARBA00001959"/>
    </source>
</evidence>
<evidence type="ECO:0000256" key="4">
    <source>
        <dbReference type="ARBA" id="ARBA00005844"/>
    </source>
</evidence>
<evidence type="ECO:0000256" key="13">
    <source>
        <dbReference type="ARBA" id="ARBA00023136"/>
    </source>
</evidence>
<dbReference type="AlphaFoldDB" id="A0A545U0H2"/>
<evidence type="ECO:0000256" key="15">
    <source>
        <dbReference type="ARBA" id="ARBA00048176"/>
    </source>
</evidence>